<gene>
    <name evidence="2" type="primary">Necator_chrV.g20540</name>
    <name evidence="2" type="ORF">RB195_015747</name>
</gene>
<evidence type="ECO:0000256" key="1">
    <source>
        <dbReference type="SAM" id="MobiDB-lite"/>
    </source>
</evidence>
<name>A0ABR1E658_NECAM</name>
<evidence type="ECO:0000313" key="2">
    <source>
        <dbReference type="EMBL" id="KAK6758113.1"/>
    </source>
</evidence>
<dbReference type="Proteomes" id="UP001303046">
    <property type="component" value="Unassembled WGS sequence"/>
</dbReference>
<keyword evidence="3" id="KW-1185">Reference proteome</keyword>
<organism evidence="2 3">
    <name type="scientific">Necator americanus</name>
    <name type="common">Human hookworm</name>
    <dbReference type="NCBI Taxonomy" id="51031"/>
    <lineage>
        <taxon>Eukaryota</taxon>
        <taxon>Metazoa</taxon>
        <taxon>Ecdysozoa</taxon>
        <taxon>Nematoda</taxon>
        <taxon>Chromadorea</taxon>
        <taxon>Rhabditida</taxon>
        <taxon>Rhabditina</taxon>
        <taxon>Rhabditomorpha</taxon>
        <taxon>Strongyloidea</taxon>
        <taxon>Ancylostomatidae</taxon>
        <taxon>Bunostominae</taxon>
        <taxon>Necator</taxon>
    </lineage>
</organism>
<protein>
    <submittedName>
        <fullName evidence="2">Uncharacterized protein</fullName>
    </submittedName>
</protein>
<feature type="compositionally biased region" description="Basic and acidic residues" evidence="1">
    <location>
        <begin position="22"/>
        <end position="40"/>
    </location>
</feature>
<evidence type="ECO:0000313" key="3">
    <source>
        <dbReference type="Proteomes" id="UP001303046"/>
    </source>
</evidence>
<feature type="region of interest" description="Disordered" evidence="1">
    <location>
        <begin position="22"/>
        <end position="46"/>
    </location>
</feature>
<reference evidence="2 3" key="1">
    <citation type="submission" date="2023-08" db="EMBL/GenBank/DDBJ databases">
        <title>A Necator americanus chromosomal reference genome.</title>
        <authorList>
            <person name="Ilik V."/>
            <person name="Petrzelkova K.J."/>
            <person name="Pardy F."/>
            <person name="Fuh T."/>
            <person name="Niatou-Singa F.S."/>
            <person name="Gouil Q."/>
            <person name="Baker L."/>
            <person name="Ritchie M.E."/>
            <person name="Jex A.R."/>
            <person name="Gazzola D."/>
            <person name="Li H."/>
            <person name="Toshio Fujiwara R."/>
            <person name="Zhan B."/>
            <person name="Aroian R.V."/>
            <person name="Pafco B."/>
            <person name="Schwarz E.M."/>
        </authorList>
    </citation>
    <scope>NUCLEOTIDE SEQUENCE [LARGE SCALE GENOMIC DNA]</scope>
    <source>
        <strain evidence="2 3">Aroian</strain>
        <tissue evidence="2">Whole animal</tissue>
    </source>
</reference>
<sequence length="176" mass="19828">MRSLRNSTQVHRTKAELITELNRKSRGYEGEAETGTRLRDASSQGLRNARSTATNIDCEVIEEALSLCPRLKTLGEVKVTRQAHLGAETGDLDQTASSSTANEIVQAHCLRRGLTATDEQQKRLFFIDSIKIENHIWIGFCSLGLDLILNNCLMRKTNMLRFFTGMFPFYPARMCS</sequence>
<dbReference type="EMBL" id="JAVFWL010000005">
    <property type="protein sequence ID" value="KAK6758113.1"/>
    <property type="molecule type" value="Genomic_DNA"/>
</dbReference>
<comment type="caution">
    <text evidence="2">The sequence shown here is derived from an EMBL/GenBank/DDBJ whole genome shotgun (WGS) entry which is preliminary data.</text>
</comment>
<proteinExistence type="predicted"/>
<accession>A0ABR1E658</accession>